<dbReference type="EMBL" id="JBHSBI010000032">
    <property type="protein sequence ID" value="MFC4014154.1"/>
    <property type="molecule type" value="Genomic_DNA"/>
</dbReference>
<dbReference type="SUPFAM" id="SSF48264">
    <property type="entry name" value="Cytochrome P450"/>
    <property type="match status" value="1"/>
</dbReference>
<proteinExistence type="inferred from homology"/>
<gene>
    <name evidence="3" type="ORF">ACFOY2_43490</name>
</gene>
<dbReference type="InterPro" id="IPR001128">
    <property type="entry name" value="Cyt_P450"/>
</dbReference>
<dbReference type="PRINTS" id="PR00359">
    <property type="entry name" value="BP450"/>
</dbReference>
<comment type="similarity">
    <text evidence="1 2">Belongs to the cytochrome P450 family.</text>
</comment>
<keyword evidence="2" id="KW-0349">Heme</keyword>
<dbReference type="Proteomes" id="UP001595851">
    <property type="component" value="Unassembled WGS sequence"/>
</dbReference>
<keyword evidence="2" id="KW-0479">Metal-binding</keyword>
<dbReference type="PROSITE" id="PS00086">
    <property type="entry name" value="CYTOCHROME_P450"/>
    <property type="match status" value="1"/>
</dbReference>
<keyword evidence="2" id="KW-0408">Iron</keyword>
<dbReference type="RefSeq" id="WP_379534003.1">
    <property type="nucleotide sequence ID" value="NZ_JBHSBI010000032.1"/>
</dbReference>
<reference evidence="4" key="1">
    <citation type="journal article" date="2019" name="Int. J. Syst. Evol. Microbiol.">
        <title>The Global Catalogue of Microorganisms (GCM) 10K type strain sequencing project: providing services to taxonomists for standard genome sequencing and annotation.</title>
        <authorList>
            <consortium name="The Broad Institute Genomics Platform"/>
            <consortium name="The Broad Institute Genome Sequencing Center for Infectious Disease"/>
            <person name="Wu L."/>
            <person name="Ma J."/>
        </authorList>
    </citation>
    <scope>NUCLEOTIDE SEQUENCE [LARGE SCALE GENOMIC DNA]</scope>
    <source>
        <strain evidence="4">TBRC 1276</strain>
    </source>
</reference>
<name>A0ABV8GMI4_9ACTN</name>
<keyword evidence="2" id="KW-0560">Oxidoreductase</keyword>
<evidence type="ECO:0000313" key="4">
    <source>
        <dbReference type="Proteomes" id="UP001595851"/>
    </source>
</evidence>
<dbReference type="InterPro" id="IPR017972">
    <property type="entry name" value="Cyt_P450_CS"/>
</dbReference>
<sequence>MSTVVSGLPPRFDALSPEVVADPYPSYRELREAGPLCRMGPASFGVTRYRDVASLMRDPRLGSEFPDSYHRMSAGEGPAGEFFGQIVLYRDPPDHTRLRRLIGKAFSPSLVRAFRPRLERMVDDLLAEAAEGGGFDAVRDLAFPLPVMVVCALMGIPAADHDLIRPHALNLGRAFAAIVPQSDRAAADEAVRWLRGYLGEVLATRRAEAGDDLLSRMLAAEDGGDTLSHEEIVDNAVFSFFAGFETTTNLIATGCAALLEHPDQLGLLRADPGLVPRAVEEFLRYDSPIQGVARMVREPLEVGGRTIRAGRVLILLLGSANRDQERFDDPDSLLVTRDPNPHVAFGGGTHLCLGAALARVEADVVFRSLLRRFRVLAPAAPPTRRTGTFRAYESIPVAVEAA</sequence>
<keyword evidence="4" id="KW-1185">Reference proteome</keyword>
<evidence type="ECO:0000256" key="1">
    <source>
        <dbReference type="ARBA" id="ARBA00010617"/>
    </source>
</evidence>
<keyword evidence="2" id="KW-0503">Monooxygenase</keyword>
<dbReference type="Pfam" id="PF00067">
    <property type="entry name" value="p450"/>
    <property type="match status" value="1"/>
</dbReference>
<protein>
    <submittedName>
        <fullName evidence="3">Cytochrome P450</fullName>
    </submittedName>
</protein>
<accession>A0ABV8GMI4</accession>
<comment type="caution">
    <text evidence="3">The sequence shown here is derived from an EMBL/GenBank/DDBJ whole genome shotgun (WGS) entry which is preliminary data.</text>
</comment>
<dbReference type="PANTHER" id="PTHR46696:SF1">
    <property type="entry name" value="CYTOCHROME P450 YJIB-RELATED"/>
    <property type="match status" value="1"/>
</dbReference>
<dbReference type="InterPro" id="IPR002397">
    <property type="entry name" value="Cyt_P450_B"/>
</dbReference>
<dbReference type="PANTHER" id="PTHR46696">
    <property type="entry name" value="P450, PUTATIVE (EUROFUNG)-RELATED"/>
    <property type="match status" value="1"/>
</dbReference>
<evidence type="ECO:0000256" key="2">
    <source>
        <dbReference type="RuleBase" id="RU000461"/>
    </source>
</evidence>
<evidence type="ECO:0000313" key="3">
    <source>
        <dbReference type="EMBL" id="MFC4014154.1"/>
    </source>
</evidence>
<dbReference type="Gene3D" id="1.10.630.10">
    <property type="entry name" value="Cytochrome P450"/>
    <property type="match status" value="1"/>
</dbReference>
<dbReference type="CDD" id="cd20625">
    <property type="entry name" value="CYP164-like"/>
    <property type="match status" value="1"/>
</dbReference>
<dbReference type="InterPro" id="IPR036396">
    <property type="entry name" value="Cyt_P450_sf"/>
</dbReference>
<organism evidence="3 4">
    <name type="scientific">Nonomuraea purpurea</name>
    <dbReference type="NCBI Taxonomy" id="1849276"/>
    <lineage>
        <taxon>Bacteria</taxon>
        <taxon>Bacillati</taxon>
        <taxon>Actinomycetota</taxon>
        <taxon>Actinomycetes</taxon>
        <taxon>Streptosporangiales</taxon>
        <taxon>Streptosporangiaceae</taxon>
        <taxon>Nonomuraea</taxon>
    </lineage>
</organism>